<dbReference type="EMBL" id="AP035768">
    <property type="protein sequence ID" value="BFO21963.1"/>
    <property type="molecule type" value="Genomic_DNA"/>
</dbReference>
<evidence type="ECO:0000256" key="1">
    <source>
        <dbReference type="SAM" id="MobiDB-lite"/>
    </source>
</evidence>
<organism evidence="2">
    <name type="scientific">Streptomyces haneummycinicus</name>
    <dbReference type="NCBI Taxonomy" id="3074435"/>
    <lineage>
        <taxon>Bacteria</taxon>
        <taxon>Bacillati</taxon>
        <taxon>Actinomycetota</taxon>
        <taxon>Actinomycetes</taxon>
        <taxon>Kitasatosporales</taxon>
        <taxon>Streptomycetaceae</taxon>
        <taxon>Streptomyces</taxon>
    </lineage>
</organism>
<dbReference type="SUPFAM" id="SSF49870">
    <property type="entry name" value="Osmotin, thaumatin-like protein"/>
    <property type="match status" value="1"/>
</dbReference>
<evidence type="ECO:0000313" key="2">
    <source>
        <dbReference type="EMBL" id="BFO21963.1"/>
    </source>
</evidence>
<dbReference type="PANTHER" id="PTHR31048">
    <property type="entry name" value="OS03G0233200 PROTEIN"/>
    <property type="match status" value="1"/>
</dbReference>
<feature type="compositionally biased region" description="Basic residues" evidence="1">
    <location>
        <begin position="20"/>
        <end position="33"/>
    </location>
</feature>
<reference evidence="2" key="2">
    <citation type="submission" date="2024-07" db="EMBL/GenBank/DDBJ databases">
        <title>Streptomyces haneummycinica sp. nov., a new antibiotic-producing actinobacterium isolated from marine sediment.</title>
        <authorList>
            <person name="Uemura M."/>
            <person name="Hamada M."/>
            <person name="Hirano S."/>
            <person name="Kobayashi K."/>
            <person name="Ohshiro T."/>
            <person name="Kobayashi T."/>
            <person name="Terahara T."/>
        </authorList>
    </citation>
    <scope>NUCLEOTIDE SEQUENCE</scope>
    <source>
        <strain evidence="2">KM77-8</strain>
    </source>
</reference>
<feature type="region of interest" description="Disordered" evidence="1">
    <location>
        <begin position="1"/>
        <end position="79"/>
    </location>
</feature>
<dbReference type="Pfam" id="PF00314">
    <property type="entry name" value="Thaumatin"/>
    <property type="match status" value="1"/>
</dbReference>
<dbReference type="PROSITE" id="PS51367">
    <property type="entry name" value="THAUMATIN_2"/>
    <property type="match status" value="1"/>
</dbReference>
<protein>
    <submittedName>
        <fullName evidence="2">Uncharacterized protein</fullName>
    </submittedName>
</protein>
<dbReference type="InterPro" id="IPR037176">
    <property type="entry name" value="Osmotin/thaumatin-like_sf"/>
</dbReference>
<accession>A0AAT9HYD1</accession>
<name>A0AAT9HYD1_9ACTN</name>
<reference evidence="2" key="1">
    <citation type="submission" date="2024-06" db="EMBL/GenBank/DDBJ databases">
        <authorList>
            <consortium name="consrtm"/>
            <person name="Uemura M."/>
            <person name="Terahara T."/>
        </authorList>
    </citation>
    <scope>NUCLEOTIDE SEQUENCE</scope>
    <source>
        <strain evidence="2">KM77-8</strain>
    </source>
</reference>
<dbReference type="Gene3D" id="2.60.110.10">
    <property type="entry name" value="Thaumatin"/>
    <property type="match status" value="1"/>
</dbReference>
<sequence length="228" mass="24414">MRGNRCRAGPRTAAVPARGNRARPKERHPHVHAQTHVPTAGPVPGRRRRDRDRLRDPGPPLRRRGHRRVPAAGTADHTLTFENRTDERIWIGSTVNADGSAALTGLPVLDPGRSATITVPEHQGAGHWRGKFFARTGCSGEEGSTFHCAVGDCGPYADHCSTGEQPASLAEFNFDPRDALAPWYNVSYVNAVSAAVTITPDGVPTPRTACAGPSAAPRTCCRSVPPKT</sequence>
<dbReference type="InterPro" id="IPR001938">
    <property type="entry name" value="Thaumatin"/>
</dbReference>
<dbReference type="AlphaFoldDB" id="A0AAT9HYD1"/>
<gene>
    <name evidence="2" type="ORF">SHKM778_83510</name>
</gene>
<proteinExistence type="predicted"/>
<dbReference type="SMART" id="SM00205">
    <property type="entry name" value="THN"/>
    <property type="match status" value="1"/>
</dbReference>